<keyword evidence="14 19" id="KW-0472">Membrane</keyword>
<evidence type="ECO:0000256" key="18">
    <source>
        <dbReference type="ARBA" id="ARBA00045078"/>
    </source>
</evidence>
<evidence type="ECO:0000256" key="14">
    <source>
        <dbReference type="ARBA" id="ARBA00023136"/>
    </source>
</evidence>
<reference evidence="20" key="1">
    <citation type="submission" date="2021-02" db="EMBL/GenBank/DDBJ databases">
        <authorList>
            <person name="Nowell W R."/>
        </authorList>
    </citation>
    <scope>NUCLEOTIDE SEQUENCE</scope>
</reference>
<evidence type="ECO:0000256" key="10">
    <source>
        <dbReference type="ARBA" id="ARBA00022723"/>
    </source>
</evidence>
<dbReference type="EMBL" id="CAJOAX010002146">
    <property type="protein sequence ID" value="CAF3774018.1"/>
    <property type="molecule type" value="Genomic_DNA"/>
</dbReference>
<evidence type="ECO:0000256" key="2">
    <source>
        <dbReference type="ARBA" id="ARBA00004477"/>
    </source>
</evidence>
<protein>
    <recommendedName>
        <fullName evidence="6">UDP-N-acetylglucosamine--dolichyl-phosphate N-acetylglucosaminephosphotransferase</fullName>
        <ecNumber evidence="5">2.7.8.15</ecNumber>
    </recommendedName>
    <alternativeName>
        <fullName evidence="15">GlcNAc-1-P transferase</fullName>
    </alternativeName>
    <alternativeName>
        <fullName evidence="16">N-acetylglucosamine-1-phosphate transferase</fullName>
    </alternativeName>
</protein>
<evidence type="ECO:0000256" key="15">
    <source>
        <dbReference type="ARBA" id="ARBA00029567"/>
    </source>
</evidence>
<feature type="transmembrane region" description="Helical" evidence="19">
    <location>
        <begin position="231"/>
        <end position="252"/>
    </location>
</feature>
<dbReference type="PANTHER" id="PTHR10571:SF0">
    <property type="entry name" value="UDP-N-ACETYLGLUCOSAMINE--DOLICHYL-PHOSPHATE N-ACETYLGLUCOSAMINEPHOSPHOTRANSFERASE"/>
    <property type="match status" value="1"/>
</dbReference>
<keyword evidence="11" id="KW-0256">Endoplasmic reticulum</keyword>
<dbReference type="GO" id="GO:0005789">
    <property type="term" value="C:endoplasmic reticulum membrane"/>
    <property type="evidence" value="ECO:0007669"/>
    <property type="project" value="UniProtKB-SubCell"/>
</dbReference>
<dbReference type="InterPro" id="IPR033895">
    <property type="entry name" value="GPT"/>
</dbReference>
<dbReference type="CDD" id="cd06855">
    <property type="entry name" value="GT_GPT_euk"/>
    <property type="match status" value="1"/>
</dbReference>
<evidence type="ECO:0000313" key="21">
    <source>
        <dbReference type="EMBL" id="CAF3774018.1"/>
    </source>
</evidence>
<evidence type="ECO:0000256" key="9">
    <source>
        <dbReference type="ARBA" id="ARBA00022692"/>
    </source>
</evidence>
<accession>A0A813S1F2</accession>
<evidence type="ECO:0000256" key="19">
    <source>
        <dbReference type="SAM" id="Phobius"/>
    </source>
</evidence>
<evidence type="ECO:0000256" key="1">
    <source>
        <dbReference type="ARBA" id="ARBA00001946"/>
    </source>
</evidence>
<evidence type="ECO:0000256" key="6">
    <source>
        <dbReference type="ARBA" id="ARBA00017659"/>
    </source>
</evidence>
<keyword evidence="9 19" id="KW-0812">Transmembrane</keyword>
<evidence type="ECO:0000256" key="4">
    <source>
        <dbReference type="ARBA" id="ARBA00009317"/>
    </source>
</evidence>
<dbReference type="GO" id="GO:0046872">
    <property type="term" value="F:metal ion binding"/>
    <property type="evidence" value="ECO:0007669"/>
    <property type="project" value="UniProtKB-KW"/>
</dbReference>
<dbReference type="InterPro" id="IPR000715">
    <property type="entry name" value="Glycosyl_transferase_4"/>
</dbReference>
<dbReference type="OrthoDB" id="6017729at2759"/>
<proteinExistence type="inferred from homology"/>
<organism evidence="20 22">
    <name type="scientific">Rotaria sordida</name>
    <dbReference type="NCBI Taxonomy" id="392033"/>
    <lineage>
        <taxon>Eukaryota</taxon>
        <taxon>Metazoa</taxon>
        <taxon>Spiralia</taxon>
        <taxon>Gnathifera</taxon>
        <taxon>Rotifera</taxon>
        <taxon>Eurotatoria</taxon>
        <taxon>Bdelloidea</taxon>
        <taxon>Philodinida</taxon>
        <taxon>Philodinidae</taxon>
        <taxon>Rotaria</taxon>
    </lineage>
</organism>
<dbReference type="EMBL" id="CAJNOO010000080">
    <property type="protein sequence ID" value="CAF0789974.1"/>
    <property type="molecule type" value="Genomic_DNA"/>
</dbReference>
<evidence type="ECO:0000256" key="12">
    <source>
        <dbReference type="ARBA" id="ARBA00022842"/>
    </source>
</evidence>
<evidence type="ECO:0000256" key="3">
    <source>
        <dbReference type="ARBA" id="ARBA00004922"/>
    </source>
</evidence>
<comment type="pathway">
    <text evidence="3">Protein modification; protein glycosylation.</text>
</comment>
<evidence type="ECO:0000256" key="17">
    <source>
        <dbReference type="ARBA" id="ARBA00044717"/>
    </source>
</evidence>
<feature type="transmembrane region" description="Helical" evidence="19">
    <location>
        <begin position="295"/>
        <end position="320"/>
    </location>
</feature>
<evidence type="ECO:0000256" key="13">
    <source>
        <dbReference type="ARBA" id="ARBA00022989"/>
    </source>
</evidence>
<comment type="catalytic activity">
    <reaction evidence="18">
        <text>a di-trans,poly-cis-dolichyl phosphate + UDP-N-acetyl-alpha-D-glucosamine = an N-acetyl-alpha-D-glucosaminyl-diphospho-di-trans,poly-cis-dolichol + UMP</text>
        <dbReference type="Rhea" id="RHEA:13289"/>
        <dbReference type="Rhea" id="RHEA-COMP:19498"/>
        <dbReference type="Rhea" id="RHEA-COMP:19507"/>
        <dbReference type="ChEBI" id="CHEBI:57683"/>
        <dbReference type="ChEBI" id="CHEBI:57705"/>
        <dbReference type="ChEBI" id="CHEBI:57865"/>
        <dbReference type="ChEBI" id="CHEBI:58427"/>
        <dbReference type="EC" id="2.7.8.15"/>
    </reaction>
    <physiologicalReaction direction="left-to-right" evidence="18">
        <dbReference type="Rhea" id="RHEA:13290"/>
    </physiologicalReaction>
</comment>
<keyword evidence="8" id="KW-0808">Transferase</keyword>
<evidence type="ECO:0000313" key="22">
    <source>
        <dbReference type="Proteomes" id="UP000663882"/>
    </source>
</evidence>
<comment type="subcellular location">
    <subcellularLocation>
        <location evidence="2">Endoplasmic reticulum membrane</location>
        <topology evidence="2">Multi-pass membrane protein</topology>
    </subcellularLocation>
</comment>
<feature type="transmembrane region" description="Helical" evidence="19">
    <location>
        <begin position="264"/>
        <end position="283"/>
    </location>
</feature>
<sequence length="439" mass="51303">MPEPSSQEHIYGLNKWSDLGYSTIDMLYLRPVRWFHRNIVERLRGPSYPYFHRKFGPVKTIDECEIQDQICFYEAEMAYLREKRVDTMIVEILHDRLTRCVAYEGRIDALDKCAKEKDALFESHANWYQKYGEMGVPHSCIDAYMKQKHLMIWMRRHPEVDLKGWATERDYEHHFNRFTIACNILISIVGGLIVNRSIPILKDKFIRAQLWGYDLNKRNSREIKIAESQSVIAADIFLILMFIMIAIVFSEHLHPQSDFPHNKFIEYLAALLSICCMILLGFADDVLDLRWSVKLLFPLIASLPLLLVYFANYHSITIILPKPVRPILDHQWNLAVFCTNAINILAGINGLEVGQSIVIAISILIFNFIELQVNLMSLQLDMKTSFNNINQCLNSDSHFQSKINFNQHELYCLTLRRLYIHLDDGLSFKHLIEHIPNLE</sequence>
<dbReference type="Proteomes" id="UP000663882">
    <property type="component" value="Unassembled WGS sequence"/>
</dbReference>
<dbReference type="InterPro" id="IPR019377">
    <property type="entry name" value="NADH_UbQ_OxRdtase_su10"/>
</dbReference>
<comment type="caution">
    <text evidence="20">The sequence shown here is derived from an EMBL/GenBank/DDBJ whole genome shotgun (WGS) entry which is preliminary data.</text>
</comment>
<dbReference type="EC" id="2.7.8.15" evidence="5"/>
<name>A0A813S1F2_9BILA</name>
<dbReference type="PANTHER" id="PTHR10571">
    <property type="entry name" value="UDP-N-ACETYLGLUCOSAMINE--DOLICHYL-PHOSPHATE N-ACETYLGLUCOSAMINEPHOSPHOTRANSFERASE"/>
    <property type="match status" value="1"/>
</dbReference>
<comment type="cofactor">
    <cofactor evidence="1">
        <name>Mg(2+)</name>
        <dbReference type="ChEBI" id="CHEBI:18420"/>
    </cofactor>
</comment>
<evidence type="ECO:0000256" key="7">
    <source>
        <dbReference type="ARBA" id="ARBA00022676"/>
    </source>
</evidence>
<dbReference type="Proteomes" id="UP000663823">
    <property type="component" value="Unassembled WGS sequence"/>
</dbReference>
<dbReference type="GO" id="GO:0016757">
    <property type="term" value="F:glycosyltransferase activity"/>
    <property type="evidence" value="ECO:0007669"/>
    <property type="project" value="UniProtKB-KW"/>
</dbReference>
<evidence type="ECO:0000256" key="5">
    <source>
        <dbReference type="ARBA" id="ARBA00013225"/>
    </source>
</evidence>
<dbReference type="UniPathway" id="UPA00378"/>
<evidence type="ECO:0000313" key="20">
    <source>
        <dbReference type="EMBL" id="CAF0789974.1"/>
    </source>
</evidence>
<keyword evidence="12" id="KW-0460">Magnesium</keyword>
<dbReference type="AlphaFoldDB" id="A0A813S1F2"/>
<comment type="similarity">
    <text evidence="4">Belongs to the glycosyltransferase 4 family.</text>
</comment>
<keyword evidence="7" id="KW-0328">Glycosyltransferase</keyword>
<evidence type="ECO:0000256" key="8">
    <source>
        <dbReference type="ARBA" id="ARBA00022679"/>
    </source>
</evidence>
<feature type="transmembrane region" description="Helical" evidence="19">
    <location>
        <begin position="332"/>
        <end position="351"/>
    </location>
</feature>
<dbReference type="GO" id="GO:0006488">
    <property type="term" value="P:dolichol-linked oligosaccharide biosynthetic process"/>
    <property type="evidence" value="ECO:0007669"/>
    <property type="project" value="InterPro"/>
</dbReference>
<keyword evidence="10" id="KW-0479">Metal-binding</keyword>
<gene>
    <name evidence="21" type="ORF">OTI717_LOCUS16816</name>
    <name evidence="20" type="ORF">RFH988_LOCUS3375</name>
</gene>
<evidence type="ECO:0000256" key="16">
    <source>
        <dbReference type="ARBA" id="ARBA00033238"/>
    </source>
</evidence>
<dbReference type="GO" id="GO:0003975">
    <property type="term" value="F:UDP-N-acetylglucosamine-dolichyl-phosphate N-acetylglucosaminephosphotransferase activity"/>
    <property type="evidence" value="ECO:0007669"/>
    <property type="project" value="UniProtKB-EC"/>
</dbReference>
<dbReference type="Pfam" id="PF00953">
    <property type="entry name" value="Glycos_transf_4"/>
    <property type="match status" value="1"/>
</dbReference>
<keyword evidence="13 19" id="KW-1133">Transmembrane helix</keyword>
<evidence type="ECO:0000256" key="11">
    <source>
        <dbReference type="ARBA" id="ARBA00022824"/>
    </source>
</evidence>
<comment type="function">
    <text evidence="17">UDP-N-acetylglucosamine--dolichyl-phosphate N-acetylglucosaminephosphotransferase that operates in the biosynthetic pathway of dolichol-linked oligosaccharides, the glycan precursors employed in protein asparagine (N)-glycosylation. The assembly of dolichol-linked oligosaccharides begins on the cytosolic side of the endoplasmic reticulum membrane and finishes in its lumen. The sequential addition of sugars to dolichol pyrophosphate produces dolichol-linked oligosaccharides containing fourteen sugars, including two GlcNAcs, nine mannoses and three glucoses. Once assembled, the oligosaccharide is transferred from the lipid to nascent proteins by oligosaccharyltransferases. Catalyzes the initial step of dolichol-linked oligosaccharide biosynthesis, transfering GlcNAc-1-P from cytosolic UDP-GlcNAc onto the carrier lipid dolichyl phosphate (P-dolichol), yielding GlcNAc-P-P-dolichol embedded in the cytoplasmic leaflet of the endoplasmic reticulum membrane.</text>
</comment>
<dbReference type="Pfam" id="PF10249">
    <property type="entry name" value="NDUFB10"/>
    <property type="match status" value="1"/>
</dbReference>
<feature type="transmembrane region" description="Helical" evidence="19">
    <location>
        <begin position="357"/>
        <end position="375"/>
    </location>
</feature>